<comment type="caution">
    <text evidence="3">The sequence shown here is derived from an EMBL/GenBank/DDBJ whole genome shotgun (WGS) entry which is preliminary data.</text>
</comment>
<feature type="chain" id="PRO_5046358561" evidence="2">
    <location>
        <begin position="27"/>
        <end position="335"/>
    </location>
</feature>
<dbReference type="EMBL" id="JBHLXD010000019">
    <property type="protein sequence ID" value="MFC0209254.1"/>
    <property type="molecule type" value="Genomic_DNA"/>
</dbReference>
<dbReference type="Pfam" id="PF03480">
    <property type="entry name" value="DctP"/>
    <property type="match status" value="1"/>
</dbReference>
<dbReference type="CDD" id="cd13603">
    <property type="entry name" value="PBP2_TRAP_Siap_TeaA_like"/>
    <property type="match status" value="1"/>
</dbReference>
<dbReference type="RefSeq" id="WP_261522244.1">
    <property type="nucleotide sequence ID" value="NZ_JAODNW010000023.1"/>
</dbReference>
<name>A0ABV6D9F0_9HYPH</name>
<dbReference type="PANTHER" id="PTHR33376">
    <property type="match status" value="1"/>
</dbReference>
<evidence type="ECO:0000256" key="2">
    <source>
        <dbReference type="SAM" id="SignalP"/>
    </source>
</evidence>
<organism evidence="3 4">
    <name type="scientific">Chelativorans intermedius</name>
    <dbReference type="NCBI Taxonomy" id="515947"/>
    <lineage>
        <taxon>Bacteria</taxon>
        <taxon>Pseudomonadati</taxon>
        <taxon>Pseudomonadota</taxon>
        <taxon>Alphaproteobacteria</taxon>
        <taxon>Hyphomicrobiales</taxon>
        <taxon>Phyllobacteriaceae</taxon>
        <taxon>Chelativorans</taxon>
    </lineage>
</organism>
<dbReference type="Proteomes" id="UP001589755">
    <property type="component" value="Unassembled WGS sequence"/>
</dbReference>
<keyword evidence="4" id="KW-1185">Reference proteome</keyword>
<evidence type="ECO:0000256" key="1">
    <source>
        <dbReference type="ARBA" id="ARBA00022729"/>
    </source>
</evidence>
<dbReference type="NCBIfam" id="NF037995">
    <property type="entry name" value="TRAP_S1"/>
    <property type="match status" value="1"/>
</dbReference>
<sequence length="335" mass="37386">MKALRKAALAAAATLVVAGLSFEASAETWRMAHKMPADSVEGRVFQAFADRIAEKTDGAITVQVYPNEQLGKDDAILEQLQMGTVHIYPEGSSYLQKWVPEMQFVSAPFLFDDREHWARFMASDLVKDWHERIETEAGITVIGDPTAMVRGPYRVMVVKKPVASLEDIQGLKLRLHPDELAAAAWRHLGAEVRTLAWTEVYESLGRGIVEAVNSPIALVEPMRFYEVAPHVVRHDEYPQGLAFMANAAAWNALDEETRAQVLEAYDEVAAESAAETLNAANESIERMKKEGVTFLQLDTAPVVERMQQLYEQMRENGELPEGFLETVAETRQIDG</sequence>
<keyword evidence="1 2" id="KW-0732">Signal</keyword>
<gene>
    <name evidence="3" type="ORF">ACFFJ2_12685</name>
</gene>
<protein>
    <submittedName>
        <fullName evidence="3">TRAP transporter substrate-binding protein</fullName>
    </submittedName>
</protein>
<dbReference type="PANTHER" id="PTHR33376:SF4">
    <property type="entry name" value="SIALIC ACID-BINDING PERIPLASMIC PROTEIN SIAP"/>
    <property type="match status" value="1"/>
</dbReference>
<evidence type="ECO:0000313" key="4">
    <source>
        <dbReference type="Proteomes" id="UP001589755"/>
    </source>
</evidence>
<dbReference type="Gene3D" id="3.40.190.170">
    <property type="entry name" value="Bacterial extracellular solute-binding protein, family 7"/>
    <property type="match status" value="1"/>
</dbReference>
<evidence type="ECO:0000313" key="3">
    <source>
        <dbReference type="EMBL" id="MFC0209254.1"/>
    </source>
</evidence>
<proteinExistence type="predicted"/>
<reference evidence="3 4" key="1">
    <citation type="submission" date="2024-09" db="EMBL/GenBank/DDBJ databases">
        <authorList>
            <person name="Sun Q."/>
            <person name="Mori K."/>
        </authorList>
    </citation>
    <scope>NUCLEOTIDE SEQUENCE [LARGE SCALE GENOMIC DNA]</scope>
    <source>
        <strain evidence="3 4">CCM 8543</strain>
    </source>
</reference>
<accession>A0ABV6D9F0</accession>
<dbReference type="InterPro" id="IPR038404">
    <property type="entry name" value="TRAP_DctP_sf"/>
</dbReference>
<dbReference type="InterPro" id="IPR018389">
    <property type="entry name" value="DctP_fam"/>
</dbReference>
<feature type="signal peptide" evidence="2">
    <location>
        <begin position="1"/>
        <end position="26"/>
    </location>
</feature>